<evidence type="ECO:0000313" key="3">
    <source>
        <dbReference type="Proteomes" id="UP000469011"/>
    </source>
</evidence>
<organism evidence="2 3">
    <name type="scientific">Jiella pacifica</name>
    <dbReference type="NCBI Taxonomy" id="2696469"/>
    <lineage>
        <taxon>Bacteria</taxon>
        <taxon>Pseudomonadati</taxon>
        <taxon>Pseudomonadota</taxon>
        <taxon>Alphaproteobacteria</taxon>
        <taxon>Hyphomicrobiales</taxon>
        <taxon>Aurantimonadaceae</taxon>
        <taxon>Jiella</taxon>
    </lineage>
</organism>
<proteinExistence type="predicted"/>
<name>A0A6N9TD72_9HYPH</name>
<feature type="chain" id="PRO_5026896254" description="TrbM protein" evidence="1">
    <location>
        <begin position="30"/>
        <end position="189"/>
    </location>
</feature>
<evidence type="ECO:0000256" key="1">
    <source>
        <dbReference type="SAM" id="SignalP"/>
    </source>
</evidence>
<dbReference type="AlphaFoldDB" id="A0A6N9TD72"/>
<protein>
    <recommendedName>
        <fullName evidence="4">TrbM protein</fullName>
    </recommendedName>
</protein>
<keyword evidence="1" id="KW-0732">Signal</keyword>
<feature type="signal peptide" evidence="1">
    <location>
        <begin position="1"/>
        <end position="29"/>
    </location>
</feature>
<dbReference type="Proteomes" id="UP000469011">
    <property type="component" value="Unassembled WGS sequence"/>
</dbReference>
<gene>
    <name evidence="2" type="ORF">GTK09_20590</name>
</gene>
<comment type="caution">
    <text evidence="2">The sequence shown here is derived from an EMBL/GenBank/DDBJ whole genome shotgun (WGS) entry which is preliminary data.</text>
</comment>
<reference evidence="2 3" key="1">
    <citation type="submission" date="2020-01" db="EMBL/GenBank/DDBJ databases">
        <title>Jiella pacifica sp. nov.</title>
        <authorList>
            <person name="Xue Z."/>
            <person name="Zhu S."/>
            <person name="Chen J."/>
            <person name="Yang J."/>
        </authorList>
    </citation>
    <scope>NUCLEOTIDE SEQUENCE [LARGE SCALE GENOMIC DNA]</scope>
    <source>
        <strain evidence="2 3">40Bstr34</strain>
    </source>
</reference>
<dbReference type="EMBL" id="JAAAMG010000020">
    <property type="protein sequence ID" value="NDW06818.1"/>
    <property type="molecule type" value="Genomic_DNA"/>
</dbReference>
<evidence type="ECO:0008006" key="4">
    <source>
        <dbReference type="Google" id="ProtNLM"/>
    </source>
</evidence>
<evidence type="ECO:0000313" key="2">
    <source>
        <dbReference type="EMBL" id="NDW06818.1"/>
    </source>
</evidence>
<sequence>MKQNPVLSTVAVAALVFGAASSRVPLARAAEPYDIDCKLILCLAGGFPVGCTDAFNHMIDRITSTPPKSPIGTCLMNDGTPYDDYDAEYGWLPVTSREAFSCPEGKTLYHEVGIDDRQTGVRAFCYKSSTTYGFGDGRTTVYVGKSAPEYYDLRTHITVEPGTDAAYSPGWQRWRTGGTYGGFVRVITD</sequence>
<accession>A0A6N9TD72</accession>
<dbReference type="RefSeq" id="WP_083591621.1">
    <property type="nucleotide sequence ID" value="NZ_JAAAMG010000020.1"/>
</dbReference>
<keyword evidence="3" id="KW-1185">Reference proteome</keyword>